<protein>
    <recommendedName>
        <fullName evidence="5">TolA protein</fullName>
    </recommendedName>
</protein>
<name>A0A0B5BG58_9BACT</name>
<accession>A0A0B5BG58</accession>
<evidence type="ECO:0008006" key="5">
    <source>
        <dbReference type="Google" id="ProtNLM"/>
    </source>
</evidence>
<dbReference type="KEGG" id="gpi:GPICK_12805"/>
<keyword evidence="1" id="KW-0175">Coiled coil</keyword>
<dbReference type="OrthoDB" id="5509154at2"/>
<feature type="region of interest" description="Disordered" evidence="2">
    <location>
        <begin position="480"/>
        <end position="530"/>
    </location>
</feature>
<feature type="region of interest" description="Disordered" evidence="2">
    <location>
        <begin position="130"/>
        <end position="161"/>
    </location>
</feature>
<evidence type="ECO:0000313" key="3">
    <source>
        <dbReference type="EMBL" id="AJE04119.1"/>
    </source>
</evidence>
<feature type="compositionally biased region" description="Low complexity" evidence="2">
    <location>
        <begin position="481"/>
        <end position="490"/>
    </location>
</feature>
<feature type="compositionally biased region" description="Low complexity" evidence="2">
    <location>
        <begin position="151"/>
        <end position="161"/>
    </location>
</feature>
<dbReference type="AlphaFoldDB" id="A0A0B5BG58"/>
<dbReference type="RefSeq" id="WP_039743839.1">
    <property type="nucleotide sequence ID" value="NZ_CP009788.1"/>
</dbReference>
<dbReference type="STRING" id="345632.GPICK_12805"/>
<dbReference type="HOGENOM" id="CLU_369971_0_0_7"/>
<dbReference type="Proteomes" id="UP000057609">
    <property type="component" value="Chromosome"/>
</dbReference>
<proteinExistence type="predicted"/>
<evidence type="ECO:0000256" key="1">
    <source>
        <dbReference type="SAM" id="Coils"/>
    </source>
</evidence>
<keyword evidence="4" id="KW-1185">Reference proteome</keyword>
<evidence type="ECO:0000256" key="2">
    <source>
        <dbReference type="SAM" id="MobiDB-lite"/>
    </source>
</evidence>
<evidence type="ECO:0000313" key="4">
    <source>
        <dbReference type="Proteomes" id="UP000057609"/>
    </source>
</evidence>
<dbReference type="EMBL" id="CP009788">
    <property type="protein sequence ID" value="AJE04119.1"/>
    <property type="molecule type" value="Genomic_DNA"/>
</dbReference>
<reference evidence="3 4" key="1">
    <citation type="journal article" date="2015" name="Genome Announc.">
        <title>Complete Genome of Geobacter pickeringii G13T, a Metal-Reducing Isolate from Sedimentary Kaolin Deposits.</title>
        <authorList>
            <person name="Badalamenti J.P."/>
            <person name="Bond D.R."/>
        </authorList>
    </citation>
    <scope>NUCLEOTIDE SEQUENCE [LARGE SCALE GENOMIC DNA]</scope>
    <source>
        <strain evidence="3 4">G13</strain>
    </source>
</reference>
<sequence length="712" mass="75610">MFVLDTSLGSIEADEADVIEIHRSDAPLPAAPGKLAPRPCNAYVCVVRQNDVVRVYAVLEQVDRKKSFIYRPEPPPPARSPVDRLVKEASAFLAELGFTLREVSLKYGKAMREVVIRDIRVIRKPSSAPAMDEAVVGAEGEKPEEKPPPSAKASAAPVEEPAARVAALSAEAERLGTEKEDAEKRWAERQAGLAAEIERLGRERDEARRAAEVEGAALAAESKRLEAEVTRLTAEKQKAEQKAATRGEELRKEVERLTAERAAAEGAEAPDVARLRQEVARLKEELRSAVEAAVQSRERLAGEADRLRGELQQLETDVRADEEGGAQRIDAISAEIGRLTTSRQDNAKAAAARIAGLEAEATRLAAATAADESRLAADVAALQEIVSQRTAEREAARAAGVERLARLVAEAELATAERAAVERVISAKGGASAELLAQATADVSALKEEVERLAVTKGLAEQTAAARIAALQAEVEHLAAQKEGGAAAKQGEPRKPEQAPPPLPPAERRRSSTAEVVASTPVPSGTGKGAEAFETGWDEEVGTAVDALLNGGGEAEADPFAFMGGGSGFTSFGAPGPVEGDEAPASFHLDKSLDCIEYGVADEVVELHQTLNMVTISPEGHKPQSCGAYICALKRGAGFRVFVAWTLETDRKTLVYSPDTQPATADACAKAVRDAFAFVETVGFMMDAVSLPADPEKRARALAKVPALCRRG</sequence>
<gene>
    <name evidence="3" type="ORF">GPICK_12805</name>
</gene>
<feature type="coiled-coil region" evidence="1">
    <location>
        <begin position="165"/>
        <end position="324"/>
    </location>
</feature>
<organism evidence="3 4">
    <name type="scientific">Geobacter pickeringii</name>
    <dbReference type="NCBI Taxonomy" id="345632"/>
    <lineage>
        <taxon>Bacteria</taxon>
        <taxon>Pseudomonadati</taxon>
        <taxon>Thermodesulfobacteriota</taxon>
        <taxon>Desulfuromonadia</taxon>
        <taxon>Geobacterales</taxon>
        <taxon>Geobacteraceae</taxon>
        <taxon>Geobacter</taxon>
    </lineage>
</organism>